<keyword evidence="2" id="KW-0732">Signal</keyword>
<sequence precursor="true">MKQVVSILSCLALLIVGASTATAKTPEIRAVASKTDVLIAETFTFRVEAIVEPGCRIEFSEPAAEGESIAKALGVFDIIAAADLEDVPLSTADEDQRLWSRTYTLETIRLGEQTIPSIGVSVTCDGQSTALQTDPVAINVAGVIEKADEPLREIAGIISREPESSSPPRSDRIIGLAGALFAATILAALTVWYRRRGSEPLRWCADELSKLRVAVESFTSDAETDTTRWVEFTQRLREILRVALTVYLYQSRPSPSTSRLISECQQVAPELDFQACESVLGRADAIKFSASGTTPSLNEVATTRSNQAIGEAERLIGFVRQSRRDRKRGR</sequence>
<keyword evidence="4" id="KW-1185">Reference proteome</keyword>
<evidence type="ECO:0000256" key="2">
    <source>
        <dbReference type="SAM" id="SignalP"/>
    </source>
</evidence>
<name>A0A5C6AL07_9BACT</name>
<keyword evidence="1" id="KW-1133">Transmembrane helix</keyword>
<proteinExistence type="predicted"/>
<keyword evidence="1" id="KW-0472">Membrane</keyword>
<organism evidence="3 4">
    <name type="scientific">Neorhodopirellula pilleata</name>
    <dbReference type="NCBI Taxonomy" id="2714738"/>
    <lineage>
        <taxon>Bacteria</taxon>
        <taxon>Pseudomonadati</taxon>
        <taxon>Planctomycetota</taxon>
        <taxon>Planctomycetia</taxon>
        <taxon>Pirellulales</taxon>
        <taxon>Pirellulaceae</taxon>
        <taxon>Neorhodopirellula</taxon>
    </lineage>
</organism>
<protein>
    <recommendedName>
        <fullName evidence="5">MxaA protein</fullName>
    </recommendedName>
</protein>
<evidence type="ECO:0000313" key="3">
    <source>
        <dbReference type="EMBL" id="TWT98873.1"/>
    </source>
</evidence>
<evidence type="ECO:0000313" key="4">
    <source>
        <dbReference type="Proteomes" id="UP000316213"/>
    </source>
</evidence>
<evidence type="ECO:0008006" key="5">
    <source>
        <dbReference type="Google" id="ProtNLM"/>
    </source>
</evidence>
<dbReference type="OrthoDB" id="260093at2"/>
<keyword evidence="1" id="KW-0812">Transmembrane</keyword>
<feature type="signal peptide" evidence="2">
    <location>
        <begin position="1"/>
        <end position="23"/>
    </location>
</feature>
<accession>A0A5C6AL07</accession>
<evidence type="ECO:0000256" key="1">
    <source>
        <dbReference type="SAM" id="Phobius"/>
    </source>
</evidence>
<dbReference type="AlphaFoldDB" id="A0A5C6AL07"/>
<feature type="transmembrane region" description="Helical" evidence="1">
    <location>
        <begin position="173"/>
        <end position="193"/>
    </location>
</feature>
<feature type="chain" id="PRO_5022777790" description="MxaA protein" evidence="2">
    <location>
        <begin position="24"/>
        <end position="330"/>
    </location>
</feature>
<dbReference type="RefSeq" id="WP_146577536.1">
    <property type="nucleotide sequence ID" value="NZ_SJPM01000003.1"/>
</dbReference>
<dbReference type="Proteomes" id="UP000316213">
    <property type="component" value="Unassembled WGS sequence"/>
</dbReference>
<dbReference type="EMBL" id="SJPM01000003">
    <property type="protein sequence ID" value="TWT98873.1"/>
    <property type="molecule type" value="Genomic_DNA"/>
</dbReference>
<gene>
    <name evidence="3" type="ORF">Pla100_20390</name>
</gene>
<comment type="caution">
    <text evidence="3">The sequence shown here is derived from an EMBL/GenBank/DDBJ whole genome shotgun (WGS) entry which is preliminary data.</text>
</comment>
<reference evidence="3 4" key="1">
    <citation type="submission" date="2019-02" db="EMBL/GenBank/DDBJ databases">
        <title>Deep-cultivation of Planctomycetes and their phenomic and genomic characterization uncovers novel biology.</title>
        <authorList>
            <person name="Wiegand S."/>
            <person name="Jogler M."/>
            <person name="Boedeker C."/>
            <person name="Pinto D."/>
            <person name="Vollmers J."/>
            <person name="Rivas-Marin E."/>
            <person name="Kohn T."/>
            <person name="Peeters S.H."/>
            <person name="Heuer A."/>
            <person name="Rast P."/>
            <person name="Oberbeckmann S."/>
            <person name="Bunk B."/>
            <person name="Jeske O."/>
            <person name="Meyerdierks A."/>
            <person name="Storesund J.E."/>
            <person name="Kallscheuer N."/>
            <person name="Luecker S."/>
            <person name="Lage O.M."/>
            <person name="Pohl T."/>
            <person name="Merkel B.J."/>
            <person name="Hornburger P."/>
            <person name="Mueller R.-W."/>
            <person name="Bruemmer F."/>
            <person name="Labrenz M."/>
            <person name="Spormann A.M."/>
            <person name="Op Den Camp H."/>
            <person name="Overmann J."/>
            <person name="Amann R."/>
            <person name="Jetten M.S.M."/>
            <person name="Mascher T."/>
            <person name="Medema M.H."/>
            <person name="Devos D.P."/>
            <person name="Kaster A.-K."/>
            <person name="Ovreas L."/>
            <person name="Rohde M."/>
            <person name="Galperin M.Y."/>
            <person name="Jogler C."/>
        </authorList>
    </citation>
    <scope>NUCLEOTIDE SEQUENCE [LARGE SCALE GENOMIC DNA]</scope>
    <source>
        <strain evidence="3 4">Pla100</strain>
    </source>
</reference>